<keyword evidence="5 6" id="KW-0472">Membrane</keyword>
<dbReference type="Gene3D" id="1.20.1740.10">
    <property type="entry name" value="Amino acid/polyamine transporter I"/>
    <property type="match status" value="1"/>
</dbReference>
<evidence type="ECO:0000256" key="2">
    <source>
        <dbReference type="ARBA" id="ARBA00022448"/>
    </source>
</evidence>
<dbReference type="GO" id="GO:0016020">
    <property type="term" value="C:membrane"/>
    <property type="evidence" value="ECO:0007669"/>
    <property type="project" value="UniProtKB-SubCell"/>
</dbReference>
<keyword evidence="4 6" id="KW-1133">Transmembrane helix</keyword>
<dbReference type="GO" id="GO:0006865">
    <property type="term" value="P:amino acid transport"/>
    <property type="evidence" value="ECO:0007669"/>
    <property type="project" value="InterPro"/>
</dbReference>
<evidence type="ECO:0000256" key="6">
    <source>
        <dbReference type="SAM" id="Phobius"/>
    </source>
</evidence>
<evidence type="ECO:0000256" key="4">
    <source>
        <dbReference type="ARBA" id="ARBA00022989"/>
    </source>
</evidence>
<feature type="transmembrane region" description="Helical" evidence="6">
    <location>
        <begin position="256"/>
        <end position="275"/>
    </location>
</feature>
<comment type="subcellular location">
    <subcellularLocation>
        <location evidence="1">Membrane</location>
        <topology evidence="1">Multi-pass membrane protein</topology>
    </subcellularLocation>
</comment>
<feature type="transmembrane region" description="Helical" evidence="6">
    <location>
        <begin position="36"/>
        <end position="63"/>
    </location>
</feature>
<evidence type="ECO:0000256" key="5">
    <source>
        <dbReference type="ARBA" id="ARBA00023136"/>
    </source>
</evidence>
<accession>A0A8S2EPB0</accession>
<gene>
    <name evidence="7" type="ORF">OVA965_LOCUS23964</name>
    <name evidence="8" type="ORF">TMI583_LOCUS24679</name>
</gene>
<feature type="transmembrane region" description="Helical" evidence="6">
    <location>
        <begin position="399"/>
        <end position="417"/>
    </location>
</feature>
<evidence type="ECO:0008006" key="10">
    <source>
        <dbReference type="Google" id="ProtNLM"/>
    </source>
</evidence>
<dbReference type="PIRSF" id="PIRSF006060">
    <property type="entry name" value="AA_transporter"/>
    <property type="match status" value="1"/>
</dbReference>
<dbReference type="GO" id="GO:0022857">
    <property type="term" value="F:transmembrane transporter activity"/>
    <property type="evidence" value="ECO:0007669"/>
    <property type="project" value="InterPro"/>
</dbReference>
<proteinExistence type="predicted"/>
<dbReference type="Pfam" id="PF13520">
    <property type="entry name" value="AA_permease_2"/>
    <property type="match status" value="1"/>
</dbReference>
<feature type="transmembrane region" description="Helical" evidence="6">
    <location>
        <begin position="296"/>
        <end position="318"/>
    </location>
</feature>
<keyword evidence="2" id="KW-0813">Transport</keyword>
<feature type="transmembrane region" description="Helical" evidence="6">
    <location>
        <begin position="75"/>
        <end position="94"/>
    </location>
</feature>
<keyword evidence="3 6" id="KW-0812">Transmembrane</keyword>
<feature type="transmembrane region" description="Helical" evidence="6">
    <location>
        <begin position="423"/>
        <end position="444"/>
    </location>
</feature>
<dbReference type="PANTHER" id="PTHR45649:SF26">
    <property type="entry name" value="OS04G0435100 PROTEIN"/>
    <property type="match status" value="1"/>
</dbReference>
<evidence type="ECO:0000313" key="8">
    <source>
        <dbReference type="EMBL" id="CAF4010419.1"/>
    </source>
</evidence>
<dbReference type="PANTHER" id="PTHR45649">
    <property type="entry name" value="AMINO-ACID PERMEASE BAT1"/>
    <property type="match status" value="1"/>
</dbReference>
<name>A0A8S2EPB0_9BILA</name>
<dbReference type="InterPro" id="IPR004840">
    <property type="entry name" value="Amino_acid_permease_CS"/>
</dbReference>
<sequence length="531" mass="57144">MVSLSKSKVMEEKMEEKIEEDTDVVLMRDMGYEQELFRGFSGLMSLTFCFTAVNVLCSISIGFNYGVNTGGPGVIIWGWIIGSFFTIIIGLSLAEICSTYPSAGSVYHWAGQLVPIKYSPIASFICGWFNFLGNVAGDAAFSSGFASLINAAVVLNSAQNVANVANVTDVINVTLPSINQAPLNINTQVGVSIGVTALWSIQNALRIDKQGWLNNLAAFVQVGSTITIVAVILIMTKYRASARTVFLTTYNTTGFTFGYVCIIGILSTLFSFSGYEAGAHLAEETRGAGKAAPKGIVGTCVISACIGFAYLLGLLFAIPNVDDFVNNSDNPNFAVQVFQLSVPHSGALALTILLVINLYFAGTSSVTVTSRIGFAMARDGVFPGSKYLRIIYSRTQTPLPTVVLVFIIDSLLLLLQLASTTAFAAILSVTTIGFQVSYLIPILFRITFARKTFKLGEFNLGKFGVLIGTKDNMNWAIIVVAGVAVIATVYWLVSARHWFVGPKRAIDLPDDKNNNSSDTIHPIETISSNDL</sequence>
<dbReference type="PROSITE" id="PS00218">
    <property type="entry name" value="AMINO_ACID_PERMEASE_1"/>
    <property type="match status" value="1"/>
</dbReference>
<evidence type="ECO:0000313" key="7">
    <source>
        <dbReference type="EMBL" id="CAF1200526.1"/>
    </source>
</evidence>
<protein>
    <recommendedName>
        <fullName evidence="10">Amino acid transporter</fullName>
    </recommendedName>
</protein>
<feature type="transmembrane region" description="Helical" evidence="6">
    <location>
        <begin position="216"/>
        <end position="236"/>
    </location>
</feature>
<reference evidence="7" key="1">
    <citation type="submission" date="2021-02" db="EMBL/GenBank/DDBJ databases">
        <authorList>
            <person name="Nowell W R."/>
        </authorList>
    </citation>
    <scope>NUCLEOTIDE SEQUENCE</scope>
</reference>
<dbReference type="EMBL" id="CAJOBA010035768">
    <property type="protein sequence ID" value="CAF4010419.1"/>
    <property type="molecule type" value="Genomic_DNA"/>
</dbReference>
<dbReference type="Proteomes" id="UP000677228">
    <property type="component" value="Unassembled WGS sequence"/>
</dbReference>
<evidence type="ECO:0000256" key="3">
    <source>
        <dbReference type="ARBA" id="ARBA00022692"/>
    </source>
</evidence>
<dbReference type="EMBL" id="CAJNOK010014239">
    <property type="protein sequence ID" value="CAF1200526.1"/>
    <property type="molecule type" value="Genomic_DNA"/>
</dbReference>
<organism evidence="7 9">
    <name type="scientific">Didymodactylos carnosus</name>
    <dbReference type="NCBI Taxonomy" id="1234261"/>
    <lineage>
        <taxon>Eukaryota</taxon>
        <taxon>Metazoa</taxon>
        <taxon>Spiralia</taxon>
        <taxon>Gnathifera</taxon>
        <taxon>Rotifera</taxon>
        <taxon>Eurotatoria</taxon>
        <taxon>Bdelloidea</taxon>
        <taxon>Philodinida</taxon>
        <taxon>Philodinidae</taxon>
        <taxon>Didymodactylos</taxon>
    </lineage>
</organism>
<feature type="transmembrane region" description="Helical" evidence="6">
    <location>
        <begin position="475"/>
        <end position="493"/>
    </location>
</feature>
<dbReference type="Proteomes" id="UP000682733">
    <property type="component" value="Unassembled WGS sequence"/>
</dbReference>
<comment type="caution">
    <text evidence="7">The sequence shown here is derived from an EMBL/GenBank/DDBJ whole genome shotgun (WGS) entry which is preliminary data.</text>
</comment>
<feature type="transmembrane region" description="Helical" evidence="6">
    <location>
        <begin position="338"/>
        <end position="361"/>
    </location>
</feature>
<evidence type="ECO:0000256" key="1">
    <source>
        <dbReference type="ARBA" id="ARBA00004141"/>
    </source>
</evidence>
<evidence type="ECO:0000313" key="9">
    <source>
        <dbReference type="Proteomes" id="UP000677228"/>
    </source>
</evidence>
<dbReference type="InterPro" id="IPR002293">
    <property type="entry name" value="AA/rel_permease1"/>
</dbReference>
<dbReference type="AlphaFoldDB" id="A0A8S2EPB0"/>